<sequence length="79" mass="8867">MYRLSQAVQSLSPFLLPSLSLVPEKFLFLAMVAHLRILFDFSIAGERKQDLGNKTSNELFPAITNTKTPTPSKKCNELL</sequence>
<dbReference type="GeneID" id="11512179"/>
<accession>G2Q7G8</accession>
<dbReference type="AlphaFoldDB" id="G2Q7G8"/>
<evidence type="ECO:0000313" key="1">
    <source>
        <dbReference type="EMBL" id="AEO56881.1"/>
    </source>
</evidence>
<dbReference type="KEGG" id="mtm:MYCTH_2302317"/>
<reference evidence="1 2" key="1">
    <citation type="journal article" date="2011" name="Nat. Biotechnol.">
        <title>Comparative genomic analysis of the thermophilic biomass-degrading fungi Myceliophthora thermophila and Thielavia terrestris.</title>
        <authorList>
            <person name="Berka R.M."/>
            <person name="Grigoriev I.V."/>
            <person name="Otillar R."/>
            <person name="Salamov A."/>
            <person name="Grimwood J."/>
            <person name="Reid I."/>
            <person name="Ishmael N."/>
            <person name="John T."/>
            <person name="Darmond C."/>
            <person name="Moisan M.-C."/>
            <person name="Henrissat B."/>
            <person name="Coutinho P.M."/>
            <person name="Lombard V."/>
            <person name="Natvig D.O."/>
            <person name="Lindquist E."/>
            <person name="Schmutz J."/>
            <person name="Lucas S."/>
            <person name="Harris P."/>
            <person name="Powlowski J."/>
            <person name="Bellemare A."/>
            <person name="Taylor D."/>
            <person name="Butler G."/>
            <person name="de Vries R.P."/>
            <person name="Allijn I.E."/>
            <person name="van den Brink J."/>
            <person name="Ushinsky S."/>
            <person name="Storms R."/>
            <person name="Powell A.J."/>
            <person name="Paulsen I.T."/>
            <person name="Elbourne L.D.H."/>
            <person name="Baker S.E."/>
            <person name="Magnuson J."/>
            <person name="LaBoissiere S."/>
            <person name="Clutterbuck A.J."/>
            <person name="Martinez D."/>
            <person name="Wogulis M."/>
            <person name="de Leon A.L."/>
            <person name="Rey M.W."/>
            <person name="Tsang A."/>
        </authorList>
    </citation>
    <scope>NUCLEOTIDE SEQUENCE [LARGE SCALE GENOMIC DNA]</scope>
    <source>
        <strain evidence="2">ATCC 42464 / BCRC 31852 / DSM 1799</strain>
    </source>
</reference>
<keyword evidence="2" id="KW-1185">Reference proteome</keyword>
<dbReference type="InParanoid" id="G2Q7G8"/>
<dbReference type="EMBL" id="CP003003">
    <property type="protein sequence ID" value="AEO56881.1"/>
    <property type="molecule type" value="Genomic_DNA"/>
</dbReference>
<dbReference type="Proteomes" id="UP000007322">
    <property type="component" value="Chromosome 2"/>
</dbReference>
<name>G2Q7G8_THET4</name>
<dbReference type="HOGENOM" id="CLU_2607686_0_0_1"/>
<dbReference type="VEuPathDB" id="FungiDB:MYCTH_2302317"/>
<evidence type="ECO:0000313" key="2">
    <source>
        <dbReference type="Proteomes" id="UP000007322"/>
    </source>
</evidence>
<proteinExistence type="predicted"/>
<gene>
    <name evidence="1" type="ORF">MYCTH_2302317</name>
</gene>
<protein>
    <submittedName>
        <fullName evidence="1">Uncharacterized protein</fullName>
    </submittedName>
</protein>
<organism evidence="1 2">
    <name type="scientific">Thermothelomyces thermophilus (strain ATCC 42464 / BCRC 31852 / DSM 1799)</name>
    <name type="common">Sporotrichum thermophile</name>
    <dbReference type="NCBI Taxonomy" id="573729"/>
    <lineage>
        <taxon>Eukaryota</taxon>
        <taxon>Fungi</taxon>
        <taxon>Dikarya</taxon>
        <taxon>Ascomycota</taxon>
        <taxon>Pezizomycotina</taxon>
        <taxon>Sordariomycetes</taxon>
        <taxon>Sordariomycetidae</taxon>
        <taxon>Sordariales</taxon>
        <taxon>Chaetomiaceae</taxon>
        <taxon>Thermothelomyces</taxon>
    </lineage>
</organism>
<dbReference type="RefSeq" id="XP_003662126.1">
    <property type="nucleotide sequence ID" value="XM_003662078.1"/>
</dbReference>